<dbReference type="Proteomes" id="UP000003295">
    <property type="component" value="Unassembled WGS sequence"/>
</dbReference>
<dbReference type="AlphaFoldDB" id="C4FA86"/>
<sequence length="136" mass="14976">MRFFVLDFENAEYADKRQFCDLVFYPRKAGATRQNQNRVRKSSICLFGRQRVRFASVKSWDESASLVRRAAAILVKRAGNGEDTRELARILHCCPIRPLDAGERGNAVGLVVGLDVGLHVVANAGAPLGGGGIYRV</sequence>
<comment type="caution">
    <text evidence="1">The sequence shown here is derived from an EMBL/GenBank/DDBJ whole genome shotgun (WGS) entry which is preliminary data.</text>
</comment>
<organism evidence="1 2">
    <name type="scientific">Collinsella intestinalis DSM 13280</name>
    <dbReference type="NCBI Taxonomy" id="521003"/>
    <lineage>
        <taxon>Bacteria</taxon>
        <taxon>Bacillati</taxon>
        <taxon>Actinomycetota</taxon>
        <taxon>Coriobacteriia</taxon>
        <taxon>Coriobacteriales</taxon>
        <taxon>Coriobacteriaceae</taxon>
        <taxon>Collinsella</taxon>
    </lineage>
</organism>
<proteinExistence type="predicted"/>
<evidence type="ECO:0000313" key="1">
    <source>
        <dbReference type="EMBL" id="EEP44255.1"/>
    </source>
</evidence>
<protein>
    <submittedName>
        <fullName evidence="1">Uncharacterized protein</fullName>
    </submittedName>
</protein>
<dbReference type="EMBL" id="ABXH02000017">
    <property type="protein sequence ID" value="EEP44255.1"/>
    <property type="molecule type" value="Genomic_DNA"/>
</dbReference>
<dbReference type="HOGENOM" id="CLU_1871890_0_0_11"/>
<evidence type="ECO:0000313" key="2">
    <source>
        <dbReference type="Proteomes" id="UP000003295"/>
    </source>
</evidence>
<dbReference type="STRING" id="521003.COLINT_02978"/>
<gene>
    <name evidence="1" type="ORF">COLINT_02978</name>
</gene>
<reference evidence="1 2" key="1">
    <citation type="submission" date="2009-04" db="EMBL/GenBank/DDBJ databases">
        <authorList>
            <person name="Weinstock G."/>
            <person name="Sodergren E."/>
            <person name="Clifton S."/>
            <person name="Fulton L."/>
            <person name="Fulton B."/>
            <person name="Courtney L."/>
            <person name="Fronick C."/>
            <person name="Harrison M."/>
            <person name="Strong C."/>
            <person name="Farmer C."/>
            <person name="Delahaunty K."/>
            <person name="Markovic C."/>
            <person name="Hall O."/>
            <person name="Minx P."/>
            <person name="Tomlinson C."/>
            <person name="Mitreva M."/>
            <person name="Nelson J."/>
            <person name="Hou S."/>
            <person name="Wollam A."/>
            <person name="Pepin K.H."/>
            <person name="Johnson M."/>
            <person name="Bhonagiri V."/>
            <person name="Nash W.E."/>
            <person name="Warren W."/>
            <person name="Chinwalla A."/>
            <person name="Mardis E.R."/>
            <person name="Wilson R.K."/>
        </authorList>
    </citation>
    <scope>NUCLEOTIDE SEQUENCE [LARGE SCALE GENOMIC DNA]</scope>
    <source>
        <strain evidence="1 2">DSM 13280</strain>
    </source>
</reference>
<name>C4FA86_9ACTN</name>
<accession>C4FA86</accession>